<evidence type="ECO:0000313" key="3">
    <source>
        <dbReference type="EMBL" id="KAK9159950.1"/>
    </source>
</evidence>
<dbReference type="Proteomes" id="UP001420932">
    <property type="component" value="Unassembled WGS sequence"/>
</dbReference>
<sequence>MSLMESSNQELKVMVLEKSQVAPPPLLLTEASFPLTYFDLPLLLIAPPEKLIFYKLPNVDISHFMDSILPQIKHSLSLTLQHFYPLAGNLIWSPELNLPVISYVDGDSIPLTAVESSANFNHLSSYNTRDAKDFQHLIPQLTTLDNSNSSNKPVSSCAMQITLFPGSGICLGIINLHSIVDGRAVAMFLKSWASVSRLENTSLISRDHSITPHLDRSVIKDVDNRLRKQYWQRLAEFIRSKSMSEEDCSNWLSLSMDLNVHCHQVVATFVLARSDIEKLRKLYWASMAGRPNKDKPYPSRFELACAYVWINIAKIPNQTTKNSSSVDDDDDEMSAISFVADYRARLDPPIPPTYFGNCIWGIKISAKRRDIVSEDGITVAVNTVMREVRGLRDLDMNHEARLDRLLLSGNSLSRFDGISGSTQFGFYELDFGWGRPEKIELMSKARSMNSITFFDCGNGDDGGIEIGLVRDINEVDAFALSFNNGLKDLID</sequence>
<dbReference type="Gene3D" id="3.30.559.10">
    <property type="entry name" value="Chloramphenicol acetyltransferase-like domain"/>
    <property type="match status" value="2"/>
</dbReference>
<keyword evidence="2" id="KW-0012">Acyltransferase</keyword>
<evidence type="ECO:0000256" key="2">
    <source>
        <dbReference type="ARBA" id="ARBA00023315"/>
    </source>
</evidence>
<dbReference type="InterPro" id="IPR023213">
    <property type="entry name" value="CAT-like_dom_sf"/>
</dbReference>
<proteinExistence type="predicted"/>
<protein>
    <recommendedName>
        <fullName evidence="5">Transferase</fullName>
    </recommendedName>
</protein>
<reference evidence="3 4" key="1">
    <citation type="submission" date="2024-01" db="EMBL/GenBank/DDBJ databases">
        <title>Genome assemblies of Stephania.</title>
        <authorList>
            <person name="Yang L."/>
        </authorList>
    </citation>
    <scope>NUCLEOTIDE SEQUENCE [LARGE SCALE GENOMIC DNA]</scope>
    <source>
        <strain evidence="3">YNDBR</strain>
        <tissue evidence="3">Leaf</tissue>
    </source>
</reference>
<comment type="caution">
    <text evidence="3">The sequence shown here is derived from an EMBL/GenBank/DDBJ whole genome shotgun (WGS) entry which is preliminary data.</text>
</comment>
<gene>
    <name evidence="3" type="ORF">Syun_006291</name>
</gene>
<dbReference type="EMBL" id="JBBNAF010000003">
    <property type="protein sequence ID" value="KAK9159950.1"/>
    <property type="molecule type" value="Genomic_DNA"/>
</dbReference>
<keyword evidence="1" id="KW-0808">Transferase</keyword>
<evidence type="ECO:0000313" key="4">
    <source>
        <dbReference type="Proteomes" id="UP001420932"/>
    </source>
</evidence>
<organism evidence="3 4">
    <name type="scientific">Stephania yunnanensis</name>
    <dbReference type="NCBI Taxonomy" id="152371"/>
    <lineage>
        <taxon>Eukaryota</taxon>
        <taxon>Viridiplantae</taxon>
        <taxon>Streptophyta</taxon>
        <taxon>Embryophyta</taxon>
        <taxon>Tracheophyta</taxon>
        <taxon>Spermatophyta</taxon>
        <taxon>Magnoliopsida</taxon>
        <taxon>Ranunculales</taxon>
        <taxon>Menispermaceae</taxon>
        <taxon>Menispermoideae</taxon>
        <taxon>Cissampelideae</taxon>
        <taxon>Stephania</taxon>
    </lineage>
</organism>
<dbReference type="InterPro" id="IPR051504">
    <property type="entry name" value="Plant_metabolite_acyltrans"/>
</dbReference>
<dbReference type="GO" id="GO:0016747">
    <property type="term" value="F:acyltransferase activity, transferring groups other than amino-acyl groups"/>
    <property type="evidence" value="ECO:0007669"/>
    <property type="project" value="UniProtKB-ARBA"/>
</dbReference>
<dbReference type="AlphaFoldDB" id="A0AAP0KXC2"/>
<dbReference type="Pfam" id="PF02458">
    <property type="entry name" value="Transferase"/>
    <property type="match status" value="1"/>
</dbReference>
<evidence type="ECO:0008006" key="5">
    <source>
        <dbReference type="Google" id="ProtNLM"/>
    </source>
</evidence>
<keyword evidence="4" id="KW-1185">Reference proteome</keyword>
<accession>A0AAP0KXC2</accession>
<dbReference type="PANTHER" id="PTHR31625">
    <property type="match status" value="1"/>
</dbReference>
<name>A0AAP0KXC2_9MAGN</name>
<evidence type="ECO:0000256" key="1">
    <source>
        <dbReference type="ARBA" id="ARBA00022679"/>
    </source>
</evidence>